<dbReference type="AlphaFoldDB" id="A0AAW0QLS3"/>
<accession>A0AAW0QLS3</accession>
<keyword evidence="4" id="KW-0040">ANK repeat</keyword>
<feature type="compositionally biased region" description="Pro residues" evidence="6">
    <location>
        <begin position="176"/>
        <end position="188"/>
    </location>
</feature>
<feature type="region of interest" description="Disordered" evidence="6">
    <location>
        <begin position="265"/>
        <end position="295"/>
    </location>
</feature>
<gene>
    <name evidence="7" type="ORF">PG999_013876</name>
</gene>
<keyword evidence="5" id="KW-0539">Nucleus</keyword>
<feature type="compositionally biased region" description="Basic residues" evidence="6">
    <location>
        <begin position="74"/>
        <end position="102"/>
    </location>
</feature>
<keyword evidence="8" id="KW-1185">Reference proteome</keyword>
<dbReference type="EMBL" id="JAQQWP010000011">
    <property type="protein sequence ID" value="KAK8095854.1"/>
    <property type="molecule type" value="Genomic_DNA"/>
</dbReference>
<keyword evidence="3" id="KW-0677">Repeat</keyword>
<sequence length="424" mass="49161">MTTAPSSPRRRHILSSINPDLPRLSPELRDEDRPDNRHASAAPPKSDLHLSDNDGIGDGRERSADPDRGSSRREKSHRTTTKFRFKSKHSSRSSHRSSRHRERAYEDGDDDHEDRRRRRSERERDDVDDNGEKSNDQEDPDRDGSSRSHRRSHHSSHSDHKHKRRKHRHRARTRSPTPPNPHEPPPLDPEAAFRESLFDAMADDEGAAYWEGVYGQPIHVYANARQQASQRGGELEQMTDDEYAAYVRQKMWEKTHQGLLEERARREEAKKAKDDKEAEARRLTRQMEESLRRGEERKRRRSWRDKYEEYAAAWADWDGTLEGMSWPVASSSSSSSTGAGGGERVEITPETVRDFFVNGLDPVEIGESVFLARLKEERFRWHPDKIQQRLGPGFDETVRRDVTAVFQIIDKLWSDVRAKAKTKA</sequence>
<organism evidence="7 8">
    <name type="scientific">Apiospora kogelbergensis</name>
    <dbReference type="NCBI Taxonomy" id="1337665"/>
    <lineage>
        <taxon>Eukaryota</taxon>
        <taxon>Fungi</taxon>
        <taxon>Dikarya</taxon>
        <taxon>Ascomycota</taxon>
        <taxon>Pezizomycotina</taxon>
        <taxon>Sordariomycetes</taxon>
        <taxon>Xylariomycetidae</taxon>
        <taxon>Amphisphaeriales</taxon>
        <taxon>Apiosporaceae</taxon>
        <taxon>Apiospora</taxon>
    </lineage>
</organism>
<evidence type="ECO:0000256" key="3">
    <source>
        <dbReference type="ARBA" id="ARBA00022737"/>
    </source>
</evidence>
<keyword evidence="2" id="KW-0597">Phosphoprotein</keyword>
<reference evidence="7 8" key="1">
    <citation type="submission" date="2023-01" db="EMBL/GenBank/DDBJ databases">
        <title>Analysis of 21 Apiospora genomes using comparative genomics revels a genus with tremendous synthesis potential of carbohydrate active enzymes and secondary metabolites.</title>
        <authorList>
            <person name="Sorensen T."/>
        </authorList>
    </citation>
    <scope>NUCLEOTIDE SEQUENCE [LARGE SCALE GENOMIC DNA]</scope>
    <source>
        <strain evidence="7 8">CBS 117206</strain>
    </source>
</reference>
<dbReference type="PANTHER" id="PTHR15263:SF1">
    <property type="entry name" value="NF-KAPPA-B INHIBITOR-LIKE PROTEIN 1"/>
    <property type="match status" value="1"/>
</dbReference>
<evidence type="ECO:0000256" key="4">
    <source>
        <dbReference type="ARBA" id="ARBA00023043"/>
    </source>
</evidence>
<comment type="caution">
    <text evidence="7">The sequence shown here is derived from an EMBL/GenBank/DDBJ whole genome shotgun (WGS) entry which is preliminary data.</text>
</comment>
<feature type="compositionally biased region" description="Basic and acidic residues" evidence="6">
    <location>
        <begin position="120"/>
        <end position="146"/>
    </location>
</feature>
<dbReference type="GO" id="GO:0005634">
    <property type="term" value="C:nucleus"/>
    <property type="evidence" value="ECO:0007669"/>
    <property type="project" value="UniProtKB-SubCell"/>
</dbReference>
<evidence type="ECO:0000256" key="6">
    <source>
        <dbReference type="SAM" id="MobiDB-lite"/>
    </source>
</evidence>
<evidence type="ECO:0000313" key="8">
    <source>
        <dbReference type="Proteomes" id="UP001392437"/>
    </source>
</evidence>
<evidence type="ECO:0000256" key="5">
    <source>
        <dbReference type="ARBA" id="ARBA00023242"/>
    </source>
</evidence>
<comment type="subcellular location">
    <subcellularLocation>
        <location evidence="1">Nucleus</location>
    </subcellularLocation>
</comment>
<proteinExistence type="predicted"/>
<dbReference type="Proteomes" id="UP001392437">
    <property type="component" value="Unassembled WGS sequence"/>
</dbReference>
<feature type="region of interest" description="Disordered" evidence="6">
    <location>
        <begin position="1"/>
        <end position="199"/>
    </location>
</feature>
<dbReference type="PANTHER" id="PTHR15263">
    <property type="entry name" value="I-KAPPA-B-LIKE PROTEIN IKBL"/>
    <property type="match status" value="1"/>
</dbReference>
<dbReference type="GO" id="GO:0043124">
    <property type="term" value="P:negative regulation of canonical NF-kappaB signal transduction"/>
    <property type="evidence" value="ECO:0007669"/>
    <property type="project" value="InterPro"/>
</dbReference>
<feature type="compositionally biased region" description="Basic and acidic residues" evidence="6">
    <location>
        <begin position="26"/>
        <end position="38"/>
    </location>
</feature>
<feature type="compositionally biased region" description="Basic residues" evidence="6">
    <location>
        <begin position="147"/>
        <end position="173"/>
    </location>
</feature>
<evidence type="ECO:0000313" key="7">
    <source>
        <dbReference type="EMBL" id="KAK8095854.1"/>
    </source>
</evidence>
<name>A0AAW0QLS3_9PEZI</name>
<evidence type="ECO:0000256" key="2">
    <source>
        <dbReference type="ARBA" id="ARBA00022553"/>
    </source>
</evidence>
<dbReference type="InterPro" id="IPR038753">
    <property type="entry name" value="NFKBIL1"/>
</dbReference>
<evidence type="ECO:0000256" key="1">
    <source>
        <dbReference type="ARBA" id="ARBA00004123"/>
    </source>
</evidence>
<evidence type="ECO:0008006" key="9">
    <source>
        <dbReference type="Google" id="ProtNLM"/>
    </source>
</evidence>
<feature type="compositionally biased region" description="Basic and acidic residues" evidence="6">
    <location>
        <begin position="46"/>
        <end position="73"/>
    </location>
</feature>
<protein>
    <recommendedName>
        <fullName evidence="9">J domain-containing protein</fullName>
    </recommendedName>
</protein>